<sequence length="154" mass="16363">MGMDSLVLDHLDSGLVSVGATTPFDPRSLFLSRILSSSASLHPSTMQPNHGGSENDSKRSGSGSGLYCISLHPNRSELPVWMEGQDHRHRTPSFGTTPNPVFVSPHVTSNVPSQPLPPSLPPSLSLSQNLSLSPDPAARTPDPKGFVDGGTHHR</sequence>
<gene>
    <name evidence="1" type="ORF">IE53DRAFT_287648</name>
</gene>
<evidence type="ECO:0000313" key="2">
    <source>
        <dbReference type="Proteomes" id="UP000245626"/>
    </source>
</evidence>
<accession>A0ACD0NM01</accession>
<protein>
    <submittedName>
        <fullName evidence="1">Uncharacterized protein</fullName>
    </submittedName>
</protein>
<evidence type="ECO:0000313" key="1">
    <source>
        <dbReference type="EMBL" id="PWN46853.1"/>
    </source>
</evidence>
<dbReference type="EMBL" id="KZ820670">
    <property type="protein sequence ID" value="PWN46853.1"/>
    <property type="molecule type" value="Genomic_DNA"/>
</dbReference>
<name>A0ACD0NM01_9BASI</name>
<proteinExistence type="predicted"/>
<keyword evidence="2" id="KW-1185">Reference proteome</keyword>
<dbReference type="Proteomes" id="UP000245626">
    <property type="component" value="Unassembled WGS sequence"/>
</dbReference>
<reference evidence="1 2" key="1">
    <citation type="journal article" date="2018" name="Mol. Biol. Evol.">
        <title>Broad Genomic Sampling Reveals a Smut Pathogenic Ancestry of the Fungal Clade Ustilaginomycotina.</title>
        <authorList>
            <person name="Kijpornyongpan T."/>
            <person name="Mondo S.J."/>
            <person name="Barry K."/>
            <person name="Sandor L."/>
            <person name="Lee J."/>
            <person name="Lipzen A."/>
            <person name="Pangilinan J."/>
            <person name="LaButti K."/>
            <person name="Hainaut M."/>
            <person name="Henrissat B."/>
            <person name="Grigoriev I.V."/>
            <person name="Spatafora J.W."/>
            <person name="Aime M.C."/>
        </authorList>
    </citation>
    <scope>NUCLEOTIDE SEQUENCE [LARGE SCALE GENOMIC DNA]</scope>
    <source>
        <strain evidence="1 2">SA 807</strain>
    </source>
</reference>
<organism evidence="1 2">
    <name type="scientific">Violaceomyces palustris</name>
    <dbReference type="NCBI Taxonomy" id="1673888"/>
    <lineage>
        <taxon>Eukaryota</taxon>
        <taxon>Fungi</taxon>
        <taxon>Dikarya</taxon>
        <taxon>Basidiomycota</taxon>
        <taxon>Ustilaginomycotina</taxon>
        <taxon>Ustilaginomycetes</taxon>
        <taxon>Violaceomycetales</taxon>
        <taxon>Violaceomycetaceae</taxon>
        <taxon>Violaceomyces</taxon>
    </lineage>
</organism>